<proteinExistence type="predicted"/>
<organism evidence="3 4">
    <name type="scientific">Paramagnetospirillum kuznetsovii</name>
    <dbReference type="NCBI Taxonomy" id="2053833"/>
    <lineage>
        <taxon>Bacteria</taxon>
        <taxon>Pseudomonadati</taxon>
        <taxon>Pseudomonadota</taxon>
        <taxon>Alphaproteobacteria</taxon>
        <taxon>Rhodospirillales</taxon>
        <taxon>Magnetospirillaceae</taxon>
        <taxon>Paramagnetospirillum</taxon>
    </lineage>
</organism>
<evidence type="ECO:0000259" key="2">
    <source>
        <dbReference type="PROSITE" id="PS50405"/>
    </source>
</evidence>
<dbReference type="InterPro" id="IPR036249">
    <property type="entry name" value="Thioredoxin-like_sf"/>
</dbReference>
<evidence type="ECO:0000313" key="3">
    <source>
        <dbReference type="EMBL" id="RAU22045.1"/>
    </source>
</evidence>
<dbReference type="InterPro" id="IPR004046">
    <property type="entry name" value="GST_C"/>
</dbReference>
<dbReference type="GO" id="GO:0016740">
    <property type="term" value="F:transferase activity"/>
    <property type="evidence" value="ECO:0007669"/>
    <property type="project" value="UniProtKB-KW"/>
</dbReference>
<dbReference type="SFLD" id="SFLDG01150">
    <property type="entry name" value="Main.1:_Beta-like"/>
    <property type="match status" value="1"/>
</dbReference>
<dbReference type="OrthoDB" id="7583243at2"/>
<protein>
    <submittedName>
        <fullName evidence="3">Glutathione transferase GstA</fullName>
    </submittedName>
</protein>
<comment type="caution">
    <text evidence="3">The sequence shown here is derived from an EMBL/GenBank/DDBJ whole genome shotgun (WGS) entry which is preliminary data.</text>
</comment>
<dbReference type="SFLD" id="SFLDS00019">
    <property type="entry name" value="Glutathione_Transferase_(cytos"/>
    <property type="match status" value="1"/>
</dbReference>
<dbReference type="EMBL" id="PGTO01000006">
    <property type="protein sequence ID" value="RAU22045.1"/>
    <property type="molecule type" value="Genomic_DNA"/>
</dbReference>
<dbReference type="SFLD" id="SFLDG00358">
    <property type="entry name" value="Main_(cytGST)"/>
    <property type="match status" value="1"/>
</dbReference>
<reference evidence="3 4" key="1">
    <citation type="submission" date="2017-11" db="EMBL/GenBank/DDBJ databases">
        <title>Draft genome sequence of magnetotactic bacterium Magnetospirillum kuznetsovii LBB-42.</title>
        <authorList>
            <person name="Grouzdev D.S."/>
            <person name="Rysina M.S."/>
            <person name="Baslerov R.V."/>
            <person name="Koziaeva V."/>
        </authorList>
    </citation>
    <scope>NUCLEOTIDE SEQUENCE [LARGE SCALE GENOMIC DNA]</scope>
    <source>
        <strain evidence="3 4">LBB-42</strain>
    </source>
</reference>
<evidence type="ECO:0000259" key="1">
    <source>
        <dbReference type="PROSITE" id="PS50404"/>
    </source>
</evidence>
<dbReference type="PANTHER" id="PTHR44051">
    <property type="entry name" value="GLUTATHIONE S-TRANSFERASE-RELATED"/>
    <property type="match status" value="1"/>
</dbReference>
<dbReference type="Pfam" id="PF13409">
    <property type="entry name" value="GST_N_2"/>
    <property type="match status" value="1"/>
</dbReference>
<dbReference type="InterPro" id="IPR004045">
    <property type="entry name" value="Glutathione_S-Trfase_N"/>
</dbReference>
<feature type="domain" description="GST N-terminal" evidence="1">
    <location>
        <begin position="1"/>
        <end position="81"/>
    </location>
</feature>
<dbReference type="PANTHER" id="PTHR44051:SF8">
    <property type="entry name" value="GLUTATHIONE S-TRANSFERASE GSTA"/>
    <property type="match status" value="1"/>
</dbReference>
<dbReference type="RefSeq" id="WP_112144284.1">
    <property type="nucleotide sequence ID" value="NZ_PGTO01000006.1"/>
</dbReference>
<sequence>MKLYYKQGACSLSTHIALHESGLAFDIEAVDLVAKKTESGADFLAINPKGYIPALVLDDGTTLTEGVAIALAIAAMAPNKNLAPAASTPQYLKLVEWMIFIATELHKTTGAQFNPAMPDEGKAALKTVLVRRLDYADKAVGNGPFVMGETFTVADGYLFTVFSWLPRIGMDVSAWPNLVAHSARVKARPGVQAALKAEKLI</sequence>
<dbReference type="Gene3D" id="3.40.30.10">
    <property type="entry name" value="Glutaredoxin"/>
    <property type="match status" value="1"/>
</dbReference>
<dbReference type="CDD" id="cd03188">
    <property type="entry name" value="GST_C_Beta"/>
    <property type="match status" value="1"/>
</dbReference>
<dbReference type="AlphaFoldDB" id="A0A364NYR1"/>
<dbReference type="PROSITE" id="PS50404">
    <property type="entry name" value="GST_NTER"/>
    <property type="match status" value="1"/>
</dbReference>
<dbReference type="Gene3D" id="1.20.1050.10">
    <property type="match status" value="1"/>
</dbReference>
<dbReference type="PROSITE" id="PS50405">
    <property type="entry name" value="GST_CTER"/>
    <property type="match status" value="1"/>
</dbReference>
<evidence type="ECO:0000313" key="4">
    <source>
        <dbReference type="Proteomes" id="UP000251075"/>
    </source>
</evidence>
<keyword evidence="4" id="KW-1185">Reference proteome</keyword>
<dbReference type="Pfam" id="PF14497">
    <property type="entry name" value="GST_C_3"/>
    <property type="match status" value="1"/>
</dbReference>
<dbReference type="InterPro" id="IPR040079">
    <property type="entry name" value="Glutathione_S-Trfase"/>
</dbReference>
<dbReference type="Proteomes" id="UP000251075">
    <property type="component" value="Unassembled WGS sequence"/>
</dbReference>
<keyword evidence="3" id="KW-0808">Transferase</keyword>
<dbReference type="InterPro" id="IPR010987">
    <property type="entry name" value="Glutathione-S-Trfase_C-like"/>
</dbReference>
<dbReference type="CDD" id="cd03057">
    <property type="entry name" value="GST_N_Beta"/>
    <property type="match status" value="1"/>
</dbReference>
<accession>A0A364NYR1</accession>
<feature type="domain" description="GST C-terminal" evidence="2">
    <location>
        <begin position="87"/>
        <end position="201"/>
    </location>
</feature>
<name>A0A364NYR1_9PROT</name>
<gene>
    <name evidence="3" type="ORF">CU669_10140</name>
</gene>
<dbReference type="SUPFAM" id="SSF47616">
    <property type="entry name" value="GST C-terminal domain-like"/>
    <property type="match status" value="1"/>
</dbReference>
<dbReference type="SUPFAM" id="SSF52833">
    <property type="entry name" value="Thioredoxin-like"/>
    <property type="match status" value="1"/>
</dbReference>
<dbReference type="InterPro" id="IPR036282">
    <property type="entry name" value="Glutathione-S-Trfase_C_sf"/>
</dbReference>
<dbReference type="NCBIfam" id="NF007831">
    <property type="entry name" value="PRK10542.1"/>
    <property type="match status" value="1"/>
</dbReference>